<dbReference type="KEGG" id="mfa:Mfla_0889"/>
<dbReference type="Pfam" id="PF22807">
    <property type="entry name" value="TrAA12"/>
    <property type="match status" value="1"/>
</dbReference>
<keyword evidence="1" id="KW-0732">Signal</keyword>
<dbReference type="AlphaFoldDB" id="Q1H2I6"/>
<dbReference type="PANTHER" id="PTHR19328">
    <property type="entry name" value="HEDGEHOG-INTERACTING PROTEIN"/>
    <property type="match status" value="1"/>
</dbReference>
<protein>
    <submittedName>
        <fullName evidence="4">L-sorbosone dehydrogenase, putative</fullName>
    </submittedName>
</protein>
<evidence type="ECO:0000256" key="1">
    <source>
        <dbReference type="SAM" id="SignalP"/>
    </source>
</evidence>
<dbReference type="InterPro" id="IPR011041">
    <property type="entry name" value="Quinoprot_gluc/sorb_DH_b-prop"/>
</dbReference>
<evidence type="ECO:0000259" key="2">
    <source>
        <dbReference type="Pfam" id="PF22807"/>
    </source>
</evidence>
<dbReference type="InterPro" id="IPR011042">
    <property type="entry name" value="6-blade_b-propeller_TolB-like"/>
</dbReference>
<dbReference type="InterPro" id="IPR054539">
    <property type="entry name" value="Beta-prop_PDH"/>
</dbReference>
<proteinExistence type="predicted"/>
<dbReference type="STRING" id="265072.Mfla_0889"/>
<dbReference type="eggNOG" id="COG2133">
    <property type="taxonomic scope" value="Bacteria"/>
</dbReference>
<accession>Q1H2I6</accession>
<evidence type="ECO:0000313" key="3">
    <source>
        <dbReference type="EMBL" id="ABE49157.1"/>
    </source>
</evidence>
<evidence type="ECO:0000313" key="5">
    <source>
        <dbReference type="Proteomes" id="UP000002440"/>
    </source>
</evidence>
<feature type="domain" description="Pyrroloquinoline quinone-dependent pyranose dehydrogenase beta-propeller" evidence="2">
    <location>
        <begin position="61"/>
        <end position="400"/>
    </location>
</feature>
<dbReference type="Gene3D" id="2.120.10.30">
    <property type="entry name" value="TolB, C-terminal domain"/>
    <property type="match status" value="1"/>
</dbReference>
<gene>
    <name evidence="3" type="ordered locus">Mfla_0889</name>
    <name evidence="4" type="ordered locus">Mfla_1033</name>
</gene>
<dbReference type="SUPFAM" id="SSF50952">
    <property type="entry name" value="Soluble quinoprotein glucose dehydrogenase"/>
    <property type="match status" value="1"/>
</dbReference>
<dbReference type="HOGENOM" id="CLU_024435_3_1_4"/>
<reference evidence="4 5" key="1">
    <citation type="submission" date="2006-03" db="EMBL/GenBank/DDBJ databases">
        <title>Complete sequence of Methylobacillus flagellatus KT.</title>
        <authorList>
            <consortium name="US DOE Joint Genome Institute"/>
            <person name="Copeland A."/>
            <person name="Lucas S."/>
            <person name="Lapidus A."/>
            <person name="Barry K."/>
            <person name="Detter J.C."/>
            <person name="Glavina del Rio T."/>
            <person name="Hammon N."/>
            <person name="Israni S."/>
            <person name="Dalin E."/>
            <person name="Tice H."/>
            <person name="Pitluck S."/>
            <person name="Brettin T."/>
            <person name="Bruce D."/>
            <person name="Han C."/>
            <person name="Tapia R."/>
            <person name="Saunders E."/>
            <person name="Gilna P."/>
            <person name="Schmutz J."/>
            <person name="Larimer F."/>
            <person name="Land M."/>
            <person name="Kyrpides N."/>
            <person name="Anderson I."/>
            <person name="Richardson P."/>
        </authorList>
    </citation>
    <scope>NUCLEOTIDE SEQUENCE [LARGE SCALE GENOMIC DNA]</scope>
    <source>
        <strain evidence="4">KT</strain>
        <strain evidence="5">KT / ATCC 51484 / DSM 6875</strain>
    </source>
</reference>
<dbReference type="OrthoDB" id="9770043at2"/>
<organism evidence="4 5">
    <name type="scientific">Methylobacillus flagellatus (strain ATCC 51484 / DSM 6875 / VKM B-1610 / KT)</name>
    <dbReference type="NCBI Taxonomy" id="265072"/>
    <lineage>
        <taxon>Bacteria</taxon>
        <taxon>Pseudomonadati</taxon>
        <taxon>Pseudomonadota</taxon>
        <taxon>Betaproteobacteria</taxon>
        <taxon>Nitrosomonadales</taxon>
        <taxon>Methylophilaceae</taxon>
        <taxon>Methylobacillus</taxon>
    </lineage>
</organism>
<name>Q1H2I6_METFK</name>
<sequence length="403" mass="43435">MRKTPMRAMTILAASAALVACTTVAAVSKTPDDIARSLTLPPGFHINTFAKLNPTKGDYFRGPRFMAFGPDGNLYLASSVDNTVYMLPDRDHDGVADDVVPVVEGLNAPNSLVFANGSMLVANQDGVVRIELAQDGKRSAARQVPLISNLPSGGHTLKTVKLGPDGHLYLNVGSSCNVCVEKDPLRATILRYTLDGRPAGAPDGSVSGARSAVWASGLRNSQGLAWHPATGDLYATNNGADMRSGTKGGAMDDELPPEHINKIEPGKHYGWPHCWGNRVTDPNFPGKPGFCDNMQPPAITLRAHSTPIGITFLDKTDFPDEYKQGAIVALHGSWNRVQPYGYKLVRIRFQNNQPVAVEDFVTGWQTKNSAWGRPVDVIAGPDGALYVSDDRAGLVYRITYNNK</sequence>
<dbReference type="KEGG" id="mfa:Mfla_1033"/>
<feature type="signal peptide" evidence="1">
    <location>
        <begin position="1"/>
        <end position="25"/>
    </location>
</feature>
<dbReference type="PROSITE" id="PS51257">
    <property type="entry name" value="PROKAR_LIPOPROTEIN"/>
    <property type="match status" value="1"/>
</dbReference>
<evidence type="ECO:0000313" key="4">
    <source>
        <dbReference type="EMBL" id="ABE49301.1"/>
    </source>
</evidence>
<keyword evidence="5" id="KW-1185">Reference proteome</keyword>
<feature type="chain" id="PRO_5007923054" evidence="1">
    <location>
        <begin position="26"/>
        <end position="403"/>
    </location>
</feature>
<dbReference type="PANTHER" id="PTHR19328:SF53">
    <property type="entry name" value="MEMBRANE PROTEIN"/>
    <property type="match status" value="1"/>
</dbReference>
<dbReference type="Proteomes" id="UP000002440">
    <property type="component" value="Chromosome"/>
</dbReference>
<dbReference type="EMBL" id="CP000284">
    <property type="protein sequence ID" value="ABE49157.1"/>
    <property type="molecule type" value="Genomic_DNA"/>
</dbReference>
<dbReference type="EMBL" id="CP000284">
    <property type="protein sequence ID" value="ABE49301.1"/>
    <property type="molecule type" value="Genomic_DNA"/>
</dbReference>